<dbReference type="PANTHER" id="PTHR30627:SF24">
    <property type="entry name" value="PENICILLIN-BINDING PROTEIN 4B"/>
    <property type="match status" value="1"/>
</dbReference>
<evidence type="ECO:0000313" key="8">
    <source>
        <dbReference type="EMBL" id="SDQ90477.1"/>
    </source>
</evidence>
<dbReference type="Proteomes" id="UP000217103">
    <property type="component" value="Unassembled WGS sequence"/>
</dbReference>
<dbReference type="InterPro" id="IPR012338">
    <property type="entry name" value="Beta-lactam/transpept-like"/>
</dbReference>
<dbReference type="Gene3D" id="3.90.1310.10">
    <property type="entry name" value="Penicillin-binding protein 2a (Domain 2)"/>
    <property type="match status" value="1"/>
</dbReference>
<dbReference type="AlphaFoldDB" id="A0A1H1EP15"/>
<dbReference type="GO" id="GO:0071972">
    <property type="term" value="F:peptidoglycan L,D-transpeptidase activity"/>
    <property type="evidence" value="ECO:0007669"/>
    <property type="project" value="TreeGrafter"/>
</dbReference>
<dbReference type="GO" id="GO:0051301">
    <property type="term" value="P:cell division"/>
    <property type="evidence" value="ECO:0007669"/>
    <property type="project" value="UniProtKB-KW"/>
</dbReference>
<dbReference type="Pfam" id="PF00905">
    <property type="entry name" value="Transpeptidase"/>
    <property type="match status" value="1"/>
</dbReference>
<reference evidence="8 9" key="1">
    <citation type="submission" date="2016-10" db="EMBL/GenBank/DDBJ databases">
        <authorList>
            <person name="de Groot N.N."/>
        </authorList>
    </citation>
    <scope>NUCLEOTIDE SEQUENCE [LARGE SCALE GENOMIC DNA]</scope>
    <source>
        <strain evidence="8 9">DSM 43794</strain>
    </source>
</reference>
<dbReference type="SUPFAM" id="SSF56519">
    <property type="entry name" value="Penicillin binding protein dimerisation domain"/>
    <property type="match status" value="1"/>
</dbReference>
<protein>
    <submittedName>
        <fullName evidence="8">Cell division protein FtsI/penicillin-binding protein 2</fullName>
    </submittedName>
</protein>
<dbReference type="GO" id="GO:0046677">
    <property type="term" value="P:response to antibiotic"/>
    <property type="evidence" value="ECO:0007669"/>
    <property type="project" value="InterPro"/>
</dbReference>
<evidence type="ECO:0000259" key="7">
    <source>
        <dbReference type="Pfam" id="PF05223"/>
    </source>
</evidence>
<name>A0A1H1EP15_9ACTN</name>
<dbReference type="InterPro" id="IPR007887">
    <property type="entry name" value="MecA_N"/>
</dbReference>
<evidence type="ECO:0000259" key="6">
    <source>
        <dbReference type="Pfam" id="PF03717"/>
    </source>
</evidence>
<dbReference type="Pfam" id="PF03717">
    <property type="entry name" value="PBP_dimer"/>
    <property type="match status" value="1"/>
</dbReference>
<dbReference type="InterPro" id="IPR001460">
    <property type="entry name" value="PCN-bd_Tpept"/>
</dbReference>
<comment type="similarity">
    <text evidence="2">Belongs to the transpeptidase family.</text>
</comment>
<gene>
    <name evidence="8" type="ORF">SAMN04489764_2566</name>
</gene>
<dbReference type="PROSITE" id="PS51257">
    <property type="entry name" value="PROKAR_LIPOPROTEIN"/>
    <property type="match status" value="1"/>
</dbReference>
<dbReference type="GO" id="GO:0008658">
    <property type="term" value="F:penicillin binding"/>
    <property type="evidence" value="ECO:0007669"/>
    <property type="project" value="InterPro"/>
</dbReference>
<feature type="chain" id="PRO_5038697372" evidence="4">
    <location>
        <begin position="26"/>
        <end position="623"/>
    </location>
</feature>
<accession>A0A1H1EP15</accession>
<dbReference type="InterPro" id="IPR036138">
    <property type="entry name" value="PBP_dimer_sf"/>
</dbReference>
<dbReference type="STRING" id="35622.SAMN04489764_2566"/>
<dbReference type="PANTHER" id="PTHR30627">
    <property type="entry name" value="PEPTIDOGLYCAN D,D-TRANSPEPTIDASE"/>
    <property type="match status" value="1"/>
</dbReference>
<organism evidence="8 9">
    <name type="scientific">Thermostaphylospora chromogena</name>
    <dbReference type="NCBI Taxonomy" id="35622"/>
    <lineage>
        <taxon>Bacteria</taxon>
        <taxon>Bacillati</taxon>
        <taxon>Actinomycetota</taxon>
        <taxon>Actinomycetes</taxon>
        <taxon>Streptosporangiales</taxon>
        <taxon>Thermomonosporaceae</taxon>
        <taxon>Thermostaphylospora</taxon>
    </lineage>
</organism>
<dbReference type="InterPro" id="IPR050515">
    <property type="entry name" value="Beta-lactam/transpept"/>
</dbReference>
<sequence>MRSVPGRRRIAAAALALAATAPLLTGCLQEASPHDAVRDFLVGWQSGDHMLAARRTDGDPAEVAKAIGDVRLDLDAASFRFQVTGITSEGDTAEARYRAEVDLGENNPLWVYDGVLPLHLVDGQWKVRWSPSVLHPKLGPGQRLAVEPTSGGRQPILDREDDPLQTNAVLYVAGVTPATVDDPQKVCAELAKVTGFAQDRLFSRVRSAPPKTFVPLVTFGRQKFAELRAELEAIDGIEIDQQEQPVAPAAPKQIVGTVSAVTPETEQQLGGPQRAGDSIGLDGLQKAYQDRLTGATGTKVVTIDLKTGETVTKLAEWPGRANAPVSTTIDSRLQRAAESAVSATRRSALVAVKPATGEILAVSTKGMHQVKDALAGKFPAGSAFSVVAADALLKSGVKTTQKLPCPQSRSVGGARFQLTREASSRTLSFRRSFTEGCVTALAALARRVEASSLVASATAYGIGSEWTLPLSSYSGTMPGMRSDAAKAQAIVGQNVKVSPLAMALVAGAVASGTWHPPVLVTSPAQPLPSDDGETVVRQPDPVRLNADTVKTLRSLMRAGVTSGSAAAAAATTGAPVHGIVSAPVDGRSWFIGWRGEVAVAVLVEGGDPAAVAGAFFRYATAAS</sequence>
<dbReference type="Pfam" id="PF05223">
    <property type="entry name" value="MecA_N"/>
    <property type="match status" value="1"/>
</dbReference>
<evidence type="ECO:0000256" key="4">
    <source>
        <dbReference type="SAM" id="SignalP"/>
    </source>
</evidence>
<keyword evidence="8" id="KW-0131">Cell cycle</keyword>
<dbReference type="EMBL" id="FNKK01000002">
    <property type="protein sequence ID" value="SDQ90477.1"/>
    <property type="molecule type" value="Genomic_DNA"/>
</dbReference>
<feature type="domain" description="Penicillin-binding protein transpeptidase" evidence="5">
    <location>
        <begin position="349"/>
        <end position="607"/>
    </location>
</feature>
<dbReference type="SUPFAM" id="SSF56601">
    <property type="entry name" value="beta-lactamase/transpeptidase-like"/>
    <property type="match status" value="1"/>
</dbReference>
<keyword evidence="3" id="KW-0472">Membrane</keyword>
<evidence type="ECO:0000313" key="9">
    <source>
        <dbReference type="Proteomes" id="UP000217103"/>
    </source>
</evidence>
<evidence type="ECO:0000256" key="1">
    <source>
        <dbReference type="ARBA" id="ARBA00004370"/>
    </source>
</evidence>
<keyword evidence="8" id="KW-0132">Cell division</keyword>
<feature type="signal peptide" evidence="4">
    <location>
        <begin position="1"/>
        <end position="25"/>
    </location>
</feature>
<evidence type="ECO:0000259" key="5">
    <source>
        <dbReference type="Pfam" id="PF00905"/>
    </source>
</evidence>
<dbReference type="Gene3D" id="3.40.710.10">
    <property type="entry name" value="DD-peptidase/beta-lactamase superfamily"/>
    <property type="match status" value="1"/>
</dbReference>
<feature type="domain" description="NTF2-like N-terminal transpeptidase" evidence="7">
    <location>
        <begin position="32"/>
        <end position="142"/>
    </location>
</feature>
<dbReference type="GO" id="GO:0071555">
    <property type="term" value="P:cell wall organization"/>
    <property type="evidence" value="ECO:0007669"/>
    <property type="project" value="TreeGrafter"/>
</dbReference>
<evidence type="ECO:0000256" key="3">
    <source>
        <dbReference type="ARBA" id="ARBA00023136"/>
    </source>
</evidence>
<comment type="subcellular location">
    <subcellularLocation>
        <location evidence="1">Membrane</location>
    </subcellularLocation>
</comment>
<dbReference type="InterPro" id="IPR005311">
    <property type="entry name" value="PBP_dimer"/>
</dbReference>
<keyword evidence="9" id="KW-1185">Reference proteome</keyword>
<dbReference type="GO" id="GO:0005886">
    <property type="term" value="C:plasma membrane"/>
    <property type="evidence" value="ECO:0007669"/>
    <property type="project" value="TreeGrafter"/>
</dbReference>
<proteinExistence type="inferred from homology"/>
<feature type="domain" description="Penicillin-binding protein dimerisation" evidence="6">
    <location>
        <begin position="151"/>
        <end position="304"/>
    </location>
</feature>
<evidence type="ECO:0000256" key="2">
    <source>
        <dbReference type="ARBA" id="ARBA00007171"/>
    </source>
</evidence>
<keyword evidence="4" id="KW-0732">Signal</keyword>